<evidence type="ECO:0000313" key="3">
    <source>
        <dbReference type="EMBL" id="MFB2837917.1"/>
    </source>
</evidence>
<keyword evidence="1" id="KW-0175">Coiled coil</keyword>
<evidence type="ECO:0000256" key="2">
    <source>
        <dbReference type="SAM" id="MobiDB-lite"/>
    </source>
</evidence>
<reference evidence="3 4" key="1">
    <citation type="submission" date="2024-09" db="EMBL/GenBank/DDBJ databases">
        <title>Floridaenema gen nov. (Aerosakkonemataceae, Aerosakkonematales ord. nov., Cyanobacteria) from benthic tropical and subtropical fresh waters, with the description of four new species.</title>
        <authorList>
            <person name="Moretto J.A."/>
            <person name="Berthold D.E."/>
            <person name="Lefler F.W."/>
            <person name="Huang I.-S."/>
            <person name="Laughinghouse H. IV."/>
        </authorList>
    </citation>
    <scope>NUCLEOTIDE SEQUENCE [LARGE SCALE GENOMIC DNA]</scope>
    <source>
        <strain evidence="3 4">BLCC-F167</strain>
    </source>
</reference>
<accession>A0ABV4WST3</accession>
<proteinExistence type="predicted"/>
<dbReference type="EMBL" id="JBHFNT010000229">
    <property type="protein sequence ID" value="MFB2837917.1"/>
    <property type="molecule type" value="Genomic_DNA"/>
</dbReference>
<comment type="caution">
    <text evidence="3">The sequence shown here is derived from an EMBL/GenBank/DDBJ whole genome shotgun (WGS) entry which is preliminary data.</text>
</comment>
<name>A0ABV4WST3_9CYAN</name>
<keyword evidence="4" id="KW-1185">Reference proteome</keyword>
<dbReference type="RefSeq" id="WP_413280254.1">
    <property type="nucleotide sequence ID" value="NZ_JBHFNT010000229.1"/>
</dbReference>
<protein>
    <submittedName>
        <fullName evidence="3">Uncharacterized protein</fullName>
    </submittedName>
</protein>
<evidence type="ECO:0000256" key="1">
    <source>
        <dbReference type="SAM" id="Coils"/>
    </source>
</evidence>
<evidence type="ECO:0000313" key="4">
    <source>
        <dbReference type="Proteomes" id="UP001576780"/>
    </source>
</evidence>
<feature type="region of interest" description="Disordered" evidence="2">
    <location>
        <begin position="142"/>
        <end position="199"/>
    </location>
</feature>
<organism evidence="3 4">
    <name type="scientific">Floridaenema evergladense BLCC-F167</name>
    <dbReference type="NCBI Taxonomy" id="3153639"/>
    <lineage>
        <taxon>Bacteria</taxon>
        <taxon>Bacillati</taxon>
        <taxon>Cyanobacteriota</taxon>
        <taxon>Cyanophyceae</taxon>
        <taxon>Oscillatoriophycideae</taxon>
        <taxon>Aerosakkonematales</taxon>
        <taxon>Aerosakkonemataceae</taxon>
        <taxon>Floridanema</taxon>
        <taxon>Floridanema evergladense</taxon>
    </lineage>
</organism>
<dbReference type="Proteomes" id="UP001576780">
    <property type="component" value="Unassembled WGS sequence"/>
</dbReference>
<sequence length="199" mass="22265">MSQDVSQWIAEIQALREQVAQAQRDRDTALETATKWSELYNTEAEQRRKEAKLSQEMIEALKAEIQQLKAGISLKTDDTLDVTAISQEVEELQTVTQLQQKLIEVTIEREQLIKALKTEQENHINTRQSLTTALSDMVDLLTKHSGSDSGETTPKPKSEEKQPEPAKLPEATKPPVQLPIPAKSPSLQLPPTRPAPPRS</sequence>
<gene>
    <name evidence="3" type="ORF">ACE1CA_25735</name>
</gene>
<feature type="coiled-coil region" evidence="1">
    <location>
        <begin position="5"/>
        <end position="122"/>
    </location>
</feature>
<feature type="compositionally biased region" description="Basic and acidic residues" evidence="2">
    <location>
        <begin position="154"/>
        <end position="164"/>
    </location>
</feature>